<dbReference type="RefSeq" id="WP_013931595.1">
    <property type="nucleotide sequence ID" value="NC_015707.1"/>
</dbReference>
<protein>
    <submittedName>
        <fullName evidence="2">Alkylhydroperoxidase like protein, AhpD family</fullName>
    </submittedName>
</protein>
<dbReference type="OrthoDB" id="9806086at2"/>
<dbReference type="eggNOG" id="COG0599">
    <property type="taxonomic scope" value="Bacteria"/>
</dbReference>
<gene>
    <name evidence="2" type="ORF">Theth_0273</name>
</gene>
<dbReference type="EMBL" id="CP002351">
    <property type="protein sequence ID" value="AEH50372.1"/>
    <property type="molecule type" value="Genomic_DNA"/>
</dbReference>
<dbReference type="InterPro" id="IPR029032">
    <property type="entry name" value="AhpD-like"/>
</dbReference>
<dbReference type="AlphaFoldDB" id="F7YV73"/>
<evidence type="ECO:0000313" key="3">
    <source>
        <dbReference type="Proteomes" id="UP000006804"/>
    </source>
</evidence>
<dbReference type="InterPro" id="IPR003779">
    <property type="entry name" value="CMD-like"/>
</dbReference>
<dbReference type="Pfam" id="PF02627">
    <property type="entry name" value="CMD"/>
    <property type="match status" value="1"/>
</dbReference>
<dbReference type="PATRIC" id="fig|688269.3.peg.282"/>
<feature type="domain" description="Carboxymuconolactone decarboxylase-like" evidence="1">
    <location>
        <begin position="25"/>
        <end position="103"/>
    </location>
</feature>
<dbReference type="PANTHER" id="PTHR33930:SF2">
    <property type="entry name" value="BLR3452 PROTEIN"/>
    <property type="match status" value="1"/>
</dbReference>
<dbReference type="Gene3D" id="1.20.1290.10">
    <property type="entry name" value="AhpD-like"/>
    <property type="match status" value="1"/>
</dbReference>
<dbReference type="InterPro" id="IPR004675">
    <property type="entry name" value="AhpD_core"/>
</dbReference>
<dbReference type="GO" id="GO:0051920">
    <property type="term" value="F:peroxiredoxin activity"/>
    <property type="evidence" value="ECO:0007669"/>
    <property type="project" value="InterPro"/>
</dbReference>
<dbReference type="Proteomes" id="UP000006804">
    <property type="component" value="Chromosome"/>
</dbReference>
<reference evidence="2 3" key="1">
    <citation type="submission" date="2010-11" db="EMBL/GenBank/DDBJ databases">
        <title>The complete genome of Thermotoga thermarum DSM 5069.</title>
        <authorList>
            <consortium name="US DOE Joint Genome Institute (JGI-PGF)"/>
            <person name="Lucas S."/>
            <person name="Copeland A."/>
            <person name="Lapidus A."/>
            <person name="Bruce D."/>
            <person name="Goodwin L."/>
            <person name="Pitluck S."/>
            <person name="Kyrpides N."/>
            <person name="Mavromatis K."/>
            <person name="Ivanova N."/>
            <person name="Zeytun A."/>
            <person name="Brettin T."/>
            <person name="Detter J.C."/>
            <person name="Tapia R."/>
            <person name="Han C."/>
            <person name="Land M."/>
            <person name="Hauser L."/>
            <person name="Markowitz V."/>
            <person name="Cheng J.-F."/>
            <person name="Hugenholtz P."/>
            <person name="Woyke T."/>
            <person name="Wu D."/>
            <person name="Spring S."/>
            <person name="Schroeder M."/>
            <person name="Brambilla E."/>
            <person name="Klenk H.-P."/>
            <person name="Eisen J.A."/>
        </authorList>
    </citation>
    <scope>NUCLEOTIDE SEQUENCE [LARGE SCALE GENOMIC DNA]</scope>
    <source>
        <strain evidence="2 3">DSM 5069</strain>
    </source>
</reference>
<dbReference type="SUPFAM" id="SSF69118">
    <property type="entry name" value="AhpD-like"/>
    <property type="match status" value="1"/>
</dbReference>
<name>F7YV73_9THEM</name>
<evidence type="ECO:0000259" key="1">
    <source>
        <dbReference type="Pfam" id="PF02627"/>
    </source>
</evidence>
<evidence type="ECO:0000313" key="2">
    <source>
        <dbReference type="EMBL" id="AEH50372.1"/>
    </source>
</evidence>
<dbReference type="PANTHER" id="PTHR33930">
    <property type="entry name" value="ALKYL HYDROPEROXIDE REDUCTASE AHPD"/>
    <property type="match status" value="1"/>
</dbReference>
<accession>F7YV73</accession>
<keyword evidence="3" id="KW-1185">Reference proteome</keyword>
<sequence length="120" mass="13609">MIEEFVNYRERLNKLINEKGNLHTKRFFNLDSQVYADGALSAKTKEMLGLVASMVLRCNDCILYHLIRLVQLGATDDELFEAFNVALVVGGSIVIPHLRKAVEALEELREMERNGKTVSL</sequence>
<keyword evidence="2" id="KW-0560">Oxidoreductase</keyword>
<dbReference type="KEGG" id="tta:Theth_0273"/>
<dbReference type="NCBIfam" id="TIGR00778">
    <property type="entry name" value="ahpD_dom"/>
    <property type="match status" value="1"/>
</dbReference>
<proteinExistence type="predicted"/>
<keyword evidence="2" id="KW-0575">Peroxidase</keyword>
<organism evidence="2 3">
    <name type="scientific">Pseudothermotoga thermarum DSM 5069</name>
    <dbReference type="NCBI Taxonomy" id="688269"/>
    <lineage>
        <taxon>Bacteria</taxon>
        <taxon>Thermotogati</taxon>
        <taxon>Thermotogota</taxon>
        <taxon>Thermotogae</taxon>
        <taxon>Thermotogales</taxon>
        <taxon>Thermotogaceae</taxon>
        <taxon>Pseudothermotoga</taxon>
    </lineage>
</organism>
<dbReference type="HOGENOM" id="CLU_137228_2_3_0"/>
<dbReference type="STRING" id="688269.Theth_0273"/>